<feature type="compositionally biased region" description="Polar residues" evidence="1">
    <location>
        <begin position="105"/>
        <end position="114"/>
    </location>
</feature>
<protein>
    <submittedName>
        <fullName evidence="2">Uncharacterized protein</fullName>
    </submittedName>
</protein>
<dbReference type="AlphaFoldDB" id="A0A7M5UIQ0"/>
<evidence type="ECO:0000256" key="1">
    <source>
        <dbReference type="SAM" id="MobiDB-lite"/>
    </source>
</evidence>
<proteinExistence type="predicted"/>
<accession>A0A7M5UIQ0</accession>
<keyword evidence="3" id="KW-1185">Reference proteome</keyword>
<name>A0A7M5UIQ0_9CNID</name>
<evidence type="ECO:0000313" key="2">
    <source>
        <dbReference type="EnsemblMetazoa" id="CLYHEMP001549.1"/>
    </source>
</evidence>
<organism evidence="2 3">
    <name type="scientific">Clytia hemisphaerica</name>
    <dbReference type="NCBI Taxonomy" id="252671"/>
    <lineage>
        <taxon>Eukaryota</taxon>
        <taxon>Metazoa</taxon>
        <taxon>Cnidaria</taxon>
        <taxon>Hydrozoa</taxon>
        <taxon>Hydroidolina</taxon>
        <taxon>Leptothecata</taxon>
        <taxon>Obeliida</taxon>
        <taxon>Clytiidae</taxon>
        <taxon>Clytia</taxon>
    </lineage>
</organism>
<sequence>MDYMKKKFFPNNESQKGPIVYFETSFWNKKTGDIYNLEESLSDFKRSNDLKDLKFSLRTKKKSRMDILEIRNKHHYDSDTSFDSDFESPYKRKKPCDDVIDLSDDSMTPNFSNK</sequence>
<dbReference type="EnsemblMetazoa" id="CLYHEMT001549.1">
    <property type="protein sequence ID" value="CLYHEMP001549.1"/>
    <property type="gene ID" value="CLYHEMG001549"/>
</dbReference>
<dbReference type="Proteomes" id="UP000594262">
    <property type="component" value="Unplaced"/>
</dbReference>
<reference evidence="2" key="1">
    <citation type="submission" date="2021-01" db="UniProtKB">
        <authorList>
            <consortium name="EnsemblMetazoa"/>
        </authorList>
    </citation>
    <scope>IDENTIFICATION</scope>
</reference>
<evidence type="ECO:0000313" key="3">
    <source>
        <dbReference type="Proteomes" id="UP000594262"/>
    </source>
</evidence>
<feature type="region of interest" description="Disordered" evidence="1">
    <location>
        <begin position="77"/>
        <end position="114"/>
    </location>
</feature>